<keyword evidence="4" id="KW-1185">Reference proteome</keyword>
<name>A0A443J2A6_9RHOB</name>
<dbReference type="AlphaFoldDB" id="A0A443J2A6"/>
<feature type="transmembrane region" description="Helical" evidence="1">
    <location>
        <begin position="208"/>
        <end position="228"/>
    </location>
</feature>
<dbReference type="PANTHER" id="PTHR22911:SF135">
    <property type="entry name" value="BLR4310 PROTEIN"/>
    <property type="match status" value="1"/>
</dbReference>
<reference evidence="3 4" key="1">
    <citation type="submission" date="2019-01" db="EMBL/GenBank/DDBJ databases">
        <title>Sinorhodobacter populi sp. nov. isolated from the symptomatic bark tissue of Populus euramericana canker.</title>
        <authorList>
            <person name="Xu G."/>
        </authorList>
    </citation>
    <scope>NUCLEOTIDE SEQUENCE [LARGE SCALE GENOMIC DNA]</scope>
    <source>
        <strain evidence="3 4">2D-5</strain>
    </source>
</reference>
<evidence type="ECO:0000313" key="4">
    <source>
        <dbReference type="Proteomes" id="UP000285710"/>
    </source>
</evidence>
<feature type="domain" description="EamA" evidence="2">
    <location>
        <begin position="5"/>
        <end position="137"/>
    </location>
</feature>
<dbReference type="Proteomes" id="UP000285710">
    <property type="component" value="Unassembled WGS sequence"/>
</dbReference>
<feature type="transmembrane region" description="Helical" evidence="1">
    <location>
        <begin position="7"/>
        <end position="24"/>
    </location>
</feature>
<evidence type="ECO:0000259" key="2">
    <source>
        <dbReference type="Pfam" id="PF00892"/>
    </source>
</evidence>
<protein>
    <submittedName>
        <fullName evidence="3">DMT family transporter</fullName>
    </submittedName>
</protein>
<evidence type="ECO:0000313" key="3">
    <source>
        <dbReference type="EMBL" id="RWR14698.1"/>
    </source>
</evidence>
<organism evidence="3 4">
    <name type="scientific">Paenirhodobacter populi</name>
    <dbReference type="NCBI Taxonomy" id="2306993"/>
    <lineage>
        <taxon>Bacteria</taxon>
        <taxon>Pseudomonadati</taxon>
        <taxon>Pseudomonadota</taxon>
        <taxon>Alphaproteobacteria</taxon>
        <taxon>Rhodobacterales</taxon>
        <taxon>Rhodobacter group</taxon>
        <taxon>Paenirhodobacter</taxon>
    </lineage>
</organism>
<keyword evidence="1" id="KW-0472">Membrane</keyword>
<dbReference type="InterPro" id="IPR037185">
    <property type="entry name" value="EmrE-like"/>
</dbReference>
<feature type="transmembrane region" description="Helical" evidence="1">
    <location>
        <begin position="177"/>
        <end position="196"/>
    </location>
</feature>
<reference evidence="3 4" key="2">
    <citation type="submission" date="2019-01" db="EMBL/GenBank/DDBJ databases">
        <authorList>
            <person name="Li Y."/>
        </authorList>
    </citation>
    <scope>NUCLEOTIDE SEQUENCE [LARGE SCALE GENOMIC DNA]</scope>
    <source>
        <strain evidence="3 4">2D-5</strain>
    </source>
</reference>
<sequence>MENLRGGLLMVASMLCFAIEDMFIKLLAERLPVGEVLTLIGLAGVICFAVMARLLGIRLRARHLLIPSVMARNLSEMAGTICFVCAIVFTPLSQASAIQQAAPLAVTLGAALFLNEKVGWRRWTAILVGFVGVMIIVRPGTEAFSALSLLAVFAVIGLAARDVVTRRIPASITSIQLGAYGFSAIVPVGVLLLVLLGDRPVMPTGTEVMKLLGASLVGVSGYYALIWAMRIGEISVITPFRYTRMIFALVIGVTVFGETVDAATLIGGAIVVGSGLYAIWRQSVRKRDAA</sequence>
<feature type="transmembrane region" description="Helical" evidence="1">
    <location>
        <begin position="262"/>
        <end position="280"/>
    </location>
</feature>
<feature type="transmembrane region" description="Helical" evidence="1">
    <location>
        <begin position="69"/>
        <end position="89"/>
    </location>
</feature>
<dbReference type="SUPFAM" id="SSF103481">
    <property type="entry name" value="Multidrug resistance efflux transporter EmrE"/>
    <property type="match status" value="2"/>
</dbReference>
<feature type="transmembrane region" description="Helical" evidence="1">
    <location>
        <begin position="36"/>
        <end position="57"/>
    </location>
</feature>
<keyword evidence="1" id="KW-1133">Transmembrane helix</keyword>
<comment type="caution">
    <text evidence="3">The sequence shown here is derived from an EMBL/GenBank/DDBJ whole genome shotgun (WGS) entry which is preliminary data.</text>
</comment>
<dbReference type="PANTHER" id="PTHR22911">
    <property type="entry name" value="ACYL-MALONYL CONDENSING ENZYME-RELATED"/>
    <property type="match status" value="1"/>
</dbReference>
<accession>A0A443J2A6</accession>
<feature type="domain" description="EamA" evidence="2">
    <location>
        <begin position="149"/>
        <end position="274"/>
    </location>
</feature>
<dbReference type="RefSeq" id="WP_128268630.1">
    <property type="nucleotide sequence ID" value="NZ_SAUW01000002.1"/>
</dbReference>
<keyword evidence="1" id="KW-0812">Transmembrane</keyword>
<dbReference type="Pfam" id="PF00892">
    <property type="entry name" value="EamA"/>
    <property type="match status" value="2"/>
</dbReference>
<proteinExistence type="predicted"/>
<dbReference type="EMBL" id="SAUW01000002">
    <property type="protein sequence ID" value="RWR14698.1"/>
    <property type="molecule type" value="Genomic_DNA"/>
</dbReference>
<evidence type="ECO:0000256" key="1">
    <source>
        <dbReference type="SAM" id="Phobius"/>
    </source>
</evidence>
<feature type="transmembrane region" description="Helical" evidence="1">
    <location>
        <begin position="143"/>
        <end position="165"/>
    </location>
</feature>
<gene>
    <name evidence="3" type="ORF">D2T33_01700</name>
</gene>
<dbReference type="GO" id="GO:0016020">
    <property type="term" value="C:membrane"/>
    <property type="evidence" value="ECO:0007669"/>
    <property type="project" value="InterPro"/>
</dbReference>
<feature type="transmembrane region" description="Helical" evidence="1">
    <location>
        <begin position="120"/>
        <end position="137"/>
    </location>
</feature>
<dbReference type="InterPro" id="IPR000620">
    <property type="entry name" value="EamA_dom"/>
</dbReference>